<organism evidence="14 15">
    <name type="scientific">Roseburia faecis</name>
    <dbReference type="NCBI Taxonomy" id="301302"/>
    <lineage>
        <taxon>Bacteria</taxon>
        <taxon>Bacillati</taxon>
        <taxon>Bacillota</taxon>
        <taxon>Clostridia</taxon>
        <taxon>Lachnospirales</taxon>
        <taxon>Lachnospiraceae</taxon>
        <taxon>Roseburia</taxon>
    </lineage>
</organism>
<evidence type="ECO:0000256" key="11">
    <source>
        <dbReference type="PROSITE-ProRule" id="PRU01248"/>
    </source>
</evidence>
<dbReference type="AlphaFoldDB" id="A0A0M6WJE5"/>
<sequence length="204" mass="23841">MLLTAKHLEGCSDKTIRYYRCNIEKMLDTINIPVIKITTEMLRKYLVEYQTINNCGKVTIDNIRRSLSTFFSWLEEEDYIIKSPMKRIHKVKTAVIVKDTIPDEKIEILRDNCNNLRDRAMIDFLLSTGIRVGELVRLNIDDIDFSERECVVYGKGDKERKAYFDAKTKIHLLNYIESRTDNNIALFVSLNKQHSRLTESGVEL</sequence>
<feature type="domain" description="Core-binding (CB)" evidence="13">
    <location>
        <begin position="1"/>
        <end position="75"/>
    </location>
</feature>
<dbReference type="Gene3D" id="1.10.443.10">
    <property type="entry name" value="Intergrase catalytic core"/>
    <property type="match status" value="1"/>
</dbReference>
<evidence type="ECO:0000256" key="4">
    <source>
        <dbReference type="ARBA" id="ARBA00022490"/>
    </source>
</evidence>
<evidence type="ECO:0000256" key="3">
    <source>
        <dbReference type="ARBA" id="ARBA00008857"/>
    </source>
</evidence>
<dbReference type="InterPro" id="IPR004107">
    <property type="entry name" value="Integrase_SAM-like_N"/>
</dbReference>
<keyword evidence="9" id="KW-0233">DNA recombination</keyword>
<dbReference type="Proteomes" id="UP000049979">
    <property type="component" value="Unassembled WGS sequence"/>
</dbReference>
<evidence type="ECO:0000256" key="10">
    <source>
        <dbReference type="ARBA" id="ARBA00023306"/>
    </source>
</evidence>
<dbReference type="EMBL" id="CVRR01000009">
    <property type="protein sequence ID" value="CRL35732.1"/>
    <property type="molecule type" value="Genomic_DNA"/>
</dbReference>
<evidence type="ECO:0000313" key="15">
    <source>
        <dbReference type="Proteomes" id="UP000049979"/>
    </source>
</evidence>
<dbReference type="InterPro" id="IPR013762">
    <property type="entry name" value="Integrase-like_cat_sf"/>
</dbReference>
<dbReference type="InterPro" id="IPR044068">
    <property type="entry name" value="CB"/>
</dbReference>
<keyword evidence="15" id="KW-1185">Reference proteome</keyword>
<feature type="domain" description="Tyr recombinase" evidence="12">
    <location>
        <begin position="96"/>
        <end position="204"/>
    </location>
</feature>
<dbReference type="GO" id="GO:0005737">
    <property type="term" value="C:cytoplasm"/>
    <property type="evidence" value="ECO:0007669"/>
    <property type="project" value="UniProtKB-SubCell"/>
</dbReference>
<dbReference type="Gene3D" id="1.10.150.130">
    <property type="match status" value="1"/>
</dbReference>
<dbReference type="PANTHER" id="PTHR30349">
    <property type="entry name" value="PHAGE INTEGRASE-RELATED"/>
    <property type="match status" value="1"/>
</dbReference>
<evidence type="ECO:0000256" key="6">
    <source>
        <dbReference type="ARBA" id="ARBA00022829"/>
    </source>
</evidence>
<dbReference type="GO" id="GO:0006310">
    <property type="term" value="P:DNA recombination"/>
    <property type="evidence" value="ECO:0007669"/>
    <property type="project" value="UniProtKB-KW"/>
</dbReference>
<dbReference type="InterPro" id="IPR011010">
    <property type="entry name" value="DNA_brk_join_enz"/>
</dbReference>
<keyword evidence="4" id="KW-0963">Cytoplasm</keyword>
<dbReference type="Pfam" id="PF13495">
    <property type="entry name" value="Phage_int_SAM_4"/>
    <property type="match status" value="1"/>
</dbReference>
<dbReference type="STRING" id="301302.ERS852420_00204"/>
<gene>
    <name evidence="14" type="ORF">M72_24541</name>
</gene>
<dbReference type="SUPFAM" id="SSF56349">
    <property type="entry name" value="DNA breaking-rejoining enzymes"/>
    <property type="match status" value="1"/>
</dbReference>
<dbReference type="GO" id="GO:0015074">
    <property type="term" value="P:DNA integration"/>
    <property type="evidence" value="ECO:0007669"/>
    <property type="project" value="UniProtKB-KW"/>
</dbReference>
<keyword evidence="10" id="KW-0131">Cell cycle</keyword>
<keyword evidence="5" id="KW-0132">Cell division</keyword>
<evidence type="ECO:0008006" key="16">
    <source>
        <dbReference type="Google" id="ProtNLM"/>
    </source>
</evidence>
<proteinExistence type="inferred from homology"/>
<evidence type="ECO:0000256" key="7">
    <source>
        <dbReference type="ARBA" id="ARBA00022908"/>
    </source>
</evidence>
<dbReference type="PROSITE" id="PS51900">
    <property type="entry name" value="CB"/>
    <property type="match status" value="1"/>
</dbReference>
<name>A0A0M6WJE5_9FIRM</name>
<keyword evidence="8 11" id="KW-0238">DNA-binding</keyword>
<dbReference type="PANTHER" id="PTHR30349:SF77">
    <property type="entry name" value="TYROSINE RECOMBINASE XERC"/>
    <property type="match status" value="1"/>
</dbReference>
<reference evidence="15" key="1">
    <citation type="submission" date="2015-05" db="EMBL/GenBank/DDBJ databases">
        <authorList>
            <consortium name="Pathogen Informatics"/>
        </authorList>
    </citation>
    <scope>NUCLEOTIDE SEQUENCE [LARGE SCALE GENOMIC DNA]</scope>
    <source>
        <strain evidence="15">M72</strain>
    </source>
</reference>
<comment type="subcellular location">
    <subcellularLocation>
        <location evidence="2">Cytoplasm</location>
    </subcellularLocation>
</comment>
<comment type="similarity">
    <text evidence="3">Belongs to the 'phage' integrase family.</text>
</comment>
<dbReference type="InterPro" id="IPR010998">
    <property type="entry name" value="Integrase_recombinase_N"/>
</dbReference>
<evidence type="ECO:0000256" key="5">
    <source>
        <dbReference type="ARBA" id="ARBA00022618"/>
    </source>
</evidence>
<accession>A0A0M6WJE5</accession>
<dbReference type="PROSITE" id="PS51898">
    <property type="entry name" value="TYR_RECOMBINASE"/>
    <property type="match status" value="1"/>
</dbReference>
<dbReference type="GO" id="GO:0051301">
    <property type="term" value="P:cell division"/>
    <property type="evidence" value="ECO:0007669"/>
    <property type="project" value="UniProtKB-KW"/>
</dbReference>
<dbReference type="GO" id="GO:0003677">
    <property type="term" value="F:DNA binding"/>
    <property type="evidence" value="ECO:0007669"/>
    <property type="project" value="UniProtKB-UniRule"/>
</dbReference>
<keyword evidence="7" id="KW-0229">DNA integration</keyword>
<evidence type="ECO:0000313" key="14">
    <source>
        <dbReference type="EMBL" id="CRL35732.1"/>
    </source>
</evidence>
<dbReference type="GO" id="GO:0007059">
    <property type="term" value="P:chromosome segregation"/>
    <property type="evidence" value="ECO:0007669"/>
    <property type="project" value="UniProtKB-KW"/>
</dbReference>
<protein>
    <recommendedName>
        <fullName evidence="16">Tyrosine recombinase XerC</fullName>
    </recommendedName>
</protein>
<evidence type="ECO:0000256" key="1">
    <source>
        <dbReference type="ARBA" id="ARBA00003283"/>
    </source>
</evidence>
<evidence type="ECO:0000259" key="12">
    <source>
        <dbReference type="PROSITE" id="PS51898"/>
    </source>
</evidence>
<dbReference type="Pfam" id="PF00589">
    <property type="entry name" value="Phage_integrase"/>
    <property type="match status" value="1"/>
</dbReference>
<evidence type="ECO:0000256" key="8">
    <source>
        <dbReference type="ARBA" id="ARBA00023125"/>
    </source>
</evidence>
<comment type="function">
    <text evidence="1">Site-specific tyrosine recombinase, which acts by catalyzing the cutting and rejoining of the recombining DNA molecules.</text>
</comment>
<dbReference type="InterPro" id="IPR050090">
    <property type="entry name" value="Tyrosine_recombinase_XerCD"/>
</dbReference>
<dbReference type="InterPro" id="IPR002104">
    <property type="entry name" value="Integrase_catalytic"/>
</dbReference>
<evidence type="ECO:0000256" key="2">
    <source>
        <dbReference type="ARBA" id="ARBA00004496"/>
    </source>
</evidence>
<evidence type="ECO:0000256" key="9">
    <source>
        <dbReference type="ARBA" id="ARBA00023172"/>
    </source>
</evidence>
<evidence type="ECO:0000259" key="13">
    <source>
        <dbReference type="PROSITE" id="PS51900"/>
    </source>
</evidence>
<keyword evidence="6" id="KW-0159">Chromosome partition</keyword>